<dbReference type="EMBL" id="CAVNYO010000108">
    <property type="protein sequence ID" value="CAK5266189.1"/>
    <property type="molecule type" value="Genomic_DNA"/>
</dbReference>
<feature type="compositionally biased region" description="Low complexity" evidence="1">
    <location>
        <begin position="234"/>
        <end position="250"/>
    </location>
</feature>
<keyword evidence="4" id="KW-1185">Reference proteome</keyword>
<dbReference type="InterPro" id="IPR013922">
    <property type="entry name" value="Cyclin_PHO80-like"/>
</dbReference>
<comment type="caution">
    <text evidence="3">The sequence shown here is derived from an EMBL/GenBank/DDBJ whole genome shotgun (WGS) entry which is preliminary data.</text>
</comment>
<dbReference type="Proteomes" id="UP001295794">
    <property type="component" value="Unassembled WGS sequence"/>
</dbReference>
<dbReference type="Pfam" id="PF00134">
    <property type="entry name" value="Cyclin_N"/>
    <property type="match status" value="1"/>
</dbReference>
<dbReference type="AlphaFoldDB" id="A0AAD2GY15"/>
<evidence type="ECO:0000256" key="1">
    <source>
        <dbReference type="SAM" id="MobiDB-lite"/>
    </source>
</evidence>
<dbReference type="Gene3D" id="1.10.472.10">
    <property type="entry name" value="Cyclin-like"/>
    <property type="match status" value="1"/>
</dbReference>
<dbReference type="InterPro" id="IPR036915">
    <property type="entry name" value="Cyclin-like_sf"/>
</dbReference>
<dbReference type="GO" id="GO:0005634">
    <property type="term" value="C:nucleus"/>
    <property type="evidence" value="ECO:0007669"/>
    <property type="project" value="TreeGrafter"/>
</dbReference>
<dbReference type="PANTHER" id="PTHR15615">
    <property type="match status" value="1"/>
</dbReference>
<sequence length="305" mass="33202">MSSPVDYSSWSPASTSSDSRSGSPVHPASLVDPTTHSSAILQLMGVKFTPSVIGYIVECIADAVSYALIRGSRKPSRSRPSPRATSLPLDKFTHFVKMILARAEVKPAAVLVALAYVARARPHLAIASPEWALERVFLGALIVASKYTQDSSLRNVHWALCSGVFGRRDIGRVEREFLEVLDWELGVREEEILVHWGGVMGLRDEEMPAAASRTAMKKAPRSEDHSDAVPALEPSSPSSTHSSSPRTPSTIDMEVDQPAPHFQEKATMHYGHRSRRLGGPSGCYTSTSRATTIRPRAPSLLVSSY</sequence>
<dbReference type="GO" id="GO:0019901">
    <property type="term" value="F:protein kinase binding"/>
    <property type="evidence" value="ECO:0007669"/>
    <property type="project" value="InterPro"/>
</dbReference>
<dbReference type="GO" id="GO:0016538">
    <property type="term" value="F:cyclin-dependent protein serine/threonine kinase regulator activity"/>
    <property type="evidence" value="ECO:0007669"/>
    <property type="project" value="TreeGrafter"/>
</dbReference>
<dbReference type="SUPFAM" id="SSF47954">
    <property type="entry name" value="Cyclin-like"/>
    <property type="match status" value="1"/>
</dbReference>
<protein>
    <recommendedName>
        <fullName evidence="2">Cyclin N-terminal domain-containing protein</fullName>
    </recommendedName>
</protein>
<evidence type="ECO:0000313" key="3">
    <source>
        <dbReference type="EMBL" id="CAK5266189.1"/>
    </source>
</evidence>
<dbReference type="GO" id="GO:0000307">
    <property type="term" value="C:cyclin-dependent protein kinase holoenzyme complex"/>
    <property type="evidence" value="ECO:0007669"/>
    <property type="project" value="TreeGrafter"/>
</dbReference>
<proteinExistence type="predicted"/>
<feature type="region of interest" description="Disordered" evidence="1">
    <location>
        <begin position="210"/>
        <end position="254"/>
    </location>
</feature>
<gene>
    <name evidence="3" type="ORF">MYCIT1_LOCUS7779</name>
</gene>
<evidence type="ECO:0000313" key="4">
    <source>
        <dbReference type="Proteomes" id="UP001295794"/>
    </source>
</evidence>
<feature type="domain" description="Cyclin N-terminal" evidence="2">
    <location>
        <begin position="95"/>
        <end position="185"/>
    </location>
</feature>
<reference evidence="3" key="1">
    <citation type="submission" date="2023-11" db="EMBL/GenBank/DDBJ databases">
        <authorList>
            <person name="De Vega J J."/>
            <person name="De Vega J J."/>
        </authorList>
    </citation>
    <scope>NUCLEOTIDE SEQUENCE</scope>
</reference>
<dbReference type="InterPro" id="IPR006671">
    <property type="entry name" value="Cyclin_N"/>
</dbReference>
<dbReference type="CDD" id="cd20557">
    <property type="entry name" value="CYCLIN_ScPCL1-like"/>
    <property type="match status" value="1"/>
</dbReference>
<organism evidence="3 4">
    <name type="scientific">Mycena citricolor</name>
    <dbReference type="NCBI Taxonomy" id="2018698"/>
    <lineage>
        <taxon>Eukaryota</taxon>
        <taxon>Fungi</taxon>
        <taxon>Dikarya</taxon>
        <taxon>Basidiomycota</taxon>
        <taxon>Agaricomycotina</taxon>
        <taxon>Agaricomycetes</taxon>
        <taxon>Agaricomycetidae</taxon>
        <taxon>Agaricales</taxon>
        <taxon>Marasmiineae</taxon>
        <taxon>Mycenaceae</taxon>
        <taxon>Mycena</taxon>
    </lineage>
</organism>
<name>A0AAD2GY15_9AGAR</name>
<feature type="compositionally biased region" description="Low complexity" evidence="1">
    <location>
        <begin position="8"/>
        <end position="23"/>
    </location>
</feature>
<feature type="region of interest" description="Disordered" evidence="1">
    <location>
        <begin position="1"/>
        <end position="29"/>
    </location>
</feature>
<dbReference type="PANTHER" id="PTHR15615:SF10">
    <property type="entry name" value="PHO85 CYCLIN-2-RELATED"/>
    <property type="match status" value="1"/>
</dbReference>
<feature type="region of interest" description="Disordered" evidence="1">
    <location>
        <begin position="269"/>
        <end position="305"/>
    </location>
</feature>
<evidence type="ECO:0000259" key="2">
    <source>
        <dbReference type="Pfam" id="PF00134"/>
    </source>
</evidence>
<accession>A0AAD2GY15</accession>